<gene>
    <name evidence="1" type="ordered locus">BCE_2889</name>
</gene>
<reference evidence="1 2" key="1">
    <citation type="journal article" date="2004" name="Nucleic Acids Res.">
        <title>The genome sequence of Bacillus cereus ATCC 10987 reveals metabolic adaptations and a large plasmid related to Bacillus anthracis pXO1.</title>
        <authorList>
            <person name="Rasko D.A."/>
            <person name="Ravel J."/>
            <person name="Okstad O.A."/>
            <person name="Helgason E."/>
            <person name="Cer R.Z."/>
            <person name="Jiang L."/>
            <person name="Shores K.A."/>
            <person name="Fouts D.E."/>
            <person name="Tourasse N.J."/>
            <person name="Angiuoli S.V."/>
            <person name="Kolonay J."/>
            <person name="Nelson W.C."/>
            <person name="Kolsto A.-B."/>
            <person name="Fraser C.M."/>
            <person name="Read T.D."/>
        </authorList>
    </citation>
    <scope>NUCLEOTIDE SEQUENCE [LARGE SCALE GENOMIC DNA]</scope>
    <source>
        <strain evidence="2">ATCC 10987 / NRS 248</strain>
    </source>
</reference>
<proteinExistence type="predicted"/>
<sequence>MLYNMIILYGKRVIYYDSQLFRIFIKSKGTGRLIELKSSVRKKRRRK</sequence>
<name>Q736L2_BACC1</name>
<accession>Q736L2</accession>
<evidence type="ECO:0000313" key="1">
    <source>
        <dbReference type="EMBL" id="AAS41800.1"/>
    </source>
</evidence>
<dbReference type="EMBL" id="AE017194">
    <property type="protein sequence ID" value="AAS41800.1"/>
    <property type="molecule type" value="Genomic_DNA"/>
</dbReference>
<dbReference type="HOGENOM" id="CLU_3164219_0_0_9"/>
<evidence type="ECO:0000313" key="2">
    <source>
        <dbReference type="Proteomes" id="UP000002527"/>
    </source>
</evidence>
<dbReference type="Proteomes" id="UP000002527">
    <property type="component" value="Chromosome"/>
</dbReference>
<dbReference type="KEGG" id="bca:BCE_2889"/>
<dbReference type="AlphaFoldDB" id="Q736L2"/>
<protein>
    <submittedName>
        <fullName evidence="1">Uncharacterized protein</fullName>
    </submittedName>
</protein>
<organism evidence="1 2">
    <name type="scientific">Bacillus cereus (strain ATCC 10987 / NRS 248)</name>
    <dbReference type="NCBI Taxonomy" id="222523"/>
    <lineage>
        <taxon>Bacteria</taxon>
        <taxon>Bacillati</taxon>
        <taxon>Bacillota</taxon>
        <taxon>Bacilli</taxon>
        <taxon>Bacillales</taxon>
        <taxon>Bacillaceae</taxon>
        <taxon>Bacillus</taxon>
        <taxon>Bacillus cereus group</taxon>
    </lineage>
</organism>